<dbReference type="EMBL" id="KB468053">
    <property type="protein sequence ID" value="PCH40595.1"/>
    <property type="molecule type" value="Genomic_DNA"/>
</dbReference>
<evidence type="ECO:0000313" key="2">
    <source>
        <dbReference type="Proteomes" id="UP000218811"/>
    </source>
</evidence>
<evidence type="ECO:0000313" key="1">
    <source>
        <dbReference type="EMBL" id="PCH40595.1"/>
    </source>
</evidence>
<sequence>MLYAMDANSAVALNTMQTYGQHEGGSYYNSSTLAQAEASSSPAEFLSTESNTVETPATTDARRIDTTQSLSEDVTIANTAAAASEQTAVATLDGQTEAMSVPGMVHISVAIELAMPETNESALPAGNAPTGRNIQALDPTIVNAVAN</sequence>
<reference evidence="1 2" key="1">
    <citation type="journal article" date="2012" name="Science">
        <title>The Paleozoic origin of enzymatic lignin decomposition reconstructed from 31 fungal genomes.</title>
        <authorList>
            <person name="Floudas D."/>
            <person name="Binder M."/>
            <person name="Riley R."/>
            <person name="Barry K."/>
            <person name="Blanchette R.A."/>
            <person name="Henrissat B."/>
            <person name="Martinez A.T."/>
            <person name="Otillar R."/>
            <person name="Spatafora J.W."/>
            <person name="Yadav J.S."/>
            <person name="Aerts A."/>
            <person name="Benoit I."/>
            <person name="Boyd A."/>
            <person name="Carlson A."/>
            <person name="Copeland A."/>
            <person name="Coutinho P.M."/>
            <person name="de Vries R.P."/>
            <person name="Ferreira P."/>
            <person name="Findley K."/>
            <person name="Foster B."/>
            <person name="Gaskell J."/>
            <person name="Glotzer D."/>
            <person name="Gorecki P."/>
            <person name="Heitman J."/>
            <person name="Hesse C."/>
            <person name="Hori C."/>
            <person name="Igarashi K."/>
            <person name="Jurgens J.A."/>
            <person name="Kallen N."/>
            <person name="Kersten P."/>
            <person name="Kohler A."/>
            <person name="Kuees U."/>
            <person name="Kumar T.K.A."/>
            <person name="Kuo A."/>
            <person name="LaButti K."/>
            <person name="Larrondo L.F."/>
            <person name="Lindquist E."/>
            <person name="Ling A."/>
            <person name="Lombard V."/>
            <person name="Lucas S."/>
            <person name="Lundell T."/>
            <person name="Martin R."/>
            <person name="McLaughlin D.J."/>
            <person name="Morgenstern I."/>
            <person name="Morin E."/>
            <person name="Murat C."/>
            <person name="Nagy L.G."/>
            <person name="Nolan M."/>
            <person name="Ohm R.A."/>
            <person name="Patyshakuliyeva A."/>
            <person name="Rokas A."/>
            <person name="Ruiz-Duenas F.J."/>
            <person name="Sabat G."/>
            <person name="Salamov A."/>
            <person name="Samejima M."/>
            <person name="Schmutz J."/>
            <person name="Slot J.C."/>
            <person name="St John F."/>
            <person name="Stenlid J."/>
            <person name="Sun H."/>
            <person name="Sun S."/>
            <person name="Syed K."/>
            <person name="Tsang A."/>
            <person name="Wiebenga A."/>
            <person name="Young D."/>
            <person name="Pisabarro A."/>
            <person name="Eastwood D.C."/>
            <person name="Martin F."/>
            <person name="Cullen D."/>
            <person name="Grigoriev I.V."/>
            <person name="Hibbett D.S."/>
        </authorList>
    </citation>
    <scope>NUCLEOTIDE SEQUENCE [LARGE SCALE GENOMIC DNA]</scope>
    <source>
        <strain evidence="1 2">MD-104</strain>
    </source>
</reference>
<dbReference type="AlphaFoldDB" id="A0A2H3JGC4"/>
<organism evidence="1 2">
    <name type="scientific">Wolfiporia cocos (strain MD-104)</name>
    <name type="common">Brown rot fungus</name>
    <dbReference type="NCBI Taxonomy" id="742152"/>
    <lineage>
        <taxon>Eukaryota</taxon>
        <taxon>Fungi</taxon>
        <taxon>Dikarya</taxon>
        <taxon>Basidiomycota</taxon>
        <taxon>Agaricomycotina</taxon>
        <taxon>Agaricomycetes</taxon>
        <taxon>Polyporales</taxon>
        <taxon>Phaeolaceae</taxon>
        <taxon>Wolfiporia</taxon>
    </lineage>
</organism>
<dbReference type="Proteomes" id="UP000218811">
    <property type="component" value="Unassembled WGS sequence"/>
</dbReference>
<proteinExistence type="predicted"/>
<accession>A0A2H3JGC4</accession>
<feature type="non-terminal residue" evidence="1">
    <location>
        <position position="147"/>
    </location>
</feature>
<name>A0A2H3JGC4_WOLCO</name>
<keyword evidence="2" id="KW-1185">Reference proteome</keyword>
<protein>
    <submittedName>
        <fullName evidence="1">Uncharacterized protein</fullName>
    </submittedName>
</protein>
<gene>
    <name evidence="1" type="ORF">WOLCODRAFT_162442</name>
</gene>